<dbReference type="PRINTS" id="PR00095">
    <property type="entry name" value="ANTSNTHASEI"/>
</dbReference>
<dbReference type="SUPFAM" id="SSF56322">
    <property type="entry name" value="ADC synthase"/>
    <property type="match status" value="1"/>
</dbReference>
<evidence type="ECO:0000259" key="1">
    <source>
        <dbReference type="Pfam" id="PF00425"/>
    </source>
</evidence>
<accession>Q7U3K0</accession>
<gene>
    <name evidence="2" type="ordered locus">SYNW2432</name>
</gene>
<dbReference type="STRING" id="84588.SYNW2432"/>
<reference evidence="2 3" key="1">
    <citation type="journal article" date="2003" name="Nature">
        <title>The genome of a motile marine Synechococcus.</title>
        <authorList>
            <person name="Palenik B."/>
            <person name="Brahamsha B."/>
            <person name="Larimer F."/>
            <person name="Land M."/>
            <person name="Hauser L."/>
            <person name="Chain P."/>
            <person name="Lamerdin J."/>
            <person name="Regala W."/>
            <person name="Allen E.A."/>
            <person name="McCarren J."/>
            <person name="Paulsen I."/>
            <person name="Dufresne A."/>
            <person name="Partensky F."/>
            <person name="Webb E."/>
            <person name="Waterbury J."/>
        </authorList>
    </citation>
    <scope>NUCLEOTIDE SEQUENCE [LARGE SCALE GENOMIC DNA]</scope>
    <source>
        <strain evidence="2 3">WH8102</strain>
    </source>
</reference>
<dbReference type="PANTHER" id="PTHR11236">
    <property type="entry name" value="AMINOBENZOATE/ANTHRANILATE SYNTHASE"/>
    <property type="match status" value="1"/>
</dbReference>
<feature type="domain" description="Chorismate-utilising enzyme C-terminal" evidence="1">
    <location>
        <begin position="162"/>
        <end position="419"/>
    </location>
</feature>
<dbReference type="HOGENOM" id="CLU_006493_7_0_3"/>
<dbReference type="AlphaFoldDB" id="Q7U3K0"/>
<dbReference type="InterPro" id="IPR015890">
    <property type="entry name" value="Chorismate_C"/>
</dbReference>
<dbReference type="GO" id="GO:0000162">
    <property type="term" value="P:L-tryptophan biosynthetic process"/>
    <property type="evidence" value="ECO:0007669"/>
    <property type="project" value="TreeGrafter"/>
</dbReference>
<sequence length="428" mass="47181">MSVPQRLDLPWREPLAVARQLDGDDGLIWLDGDGSDLGRWVTLASQPLEVIHCQGLPGDADARDPFTALNGLGPGHWTGWLSYEAAAWTEPGNPWSRDAMANLWIARHDPLLRFDLQQRQLWIEGTDPMAMQQLAARLQQRAPTPPATANIPLEAWHQHTSREGFADGVRRIRALIAAGDLFQANLTACCSTDWPGDASAVELFQRVRQRCPAPFAGLVVADNGEALLSSSPERFLQVDPAGRVETRPIKGTRPRHSDPDRDAELAAELVCSDKDRAENVMIVDLLRNDLGRVCQPGSIQVSQLLGLESYSSVHHLTSVVEGQLQAGLSWVDLLRACWPGGSISGAPKLRACQRLQELEPTSRGPYCGSLIRIDWDGRFDSNILIRTLMRKDHRLRAHAGCGIVADSDPDGEAEELMWKLRPLLEALA</sequence>
<dbReference type="Proteomes" id="UP000001422">
    <property type="component" value="Chromosome"/>
</dbReference>
<evidence type="ECO:0000313" key="3">
    <source>
        <dbReference type="Proteomes" id="UP000001422"/>
    </source>
</evidence>
<dbReference type="InterPro" id="IPR019999">
    <property type="entry name" value="Anth_synth_I-like"/>
</dbReference>
<dbReference type="InterPro" id="IPR005801">
    <property type="entry name" value="ADC_synthase"/>
</dbReference>
<dbReference type="Pfam" id="PF00425">
    <property type="entry name" value="Chorismate_bind"/>
    <property type="match status" value="1"/>
</dbReference>
<dbReference type="eggNOG" id="COG0147">
    <property type="taxonomic scope" value="Bacteria"/>
</dbReference>
<organism evidence="2 3">
    <name type="scientific">Parasynechococcus marenigrum (strain WH8102)</name>
    <dbReference type="NCBI Taxonomy" id="84588"/>
    <lineage>
        <taxon>Bacteria</taxon>
        <taxon>Bacillati</taxon>
        <taxon>Cyanobacteriota</taxon>
        <taxon>Cyanophyceae</taxon>
        <taxon>Synechococcales</taxon>
        <taxon>Prochlorococcaceae</taxon>
        <taxon>Parasynechococcus</taxon>
        <taxon>Parasynechococcus marenigrum</taxon>
    </lineage>
</organism>
<dbReference type="RefSeq" id="WP_011129285.1">
    <property type="nucleotide sequence ID" value="NC_005070.1"/>
</dbReference>
<dbReference type="Gene3D" id="3.60.120.10">
    <property type="entry name" value="Anthranilate synthase"/>
    <property type="match status" value="1"/>
</dbReference>
<protein>
    <submittedName>
        <fullName evidence="2">Possible p-aminobenzoate synthetase</fullName>
    </submittedName>
</protein>
<dbReference type="PANTHER" id="PTHR11236:SF50">
    <property type="entry name" value="AMINODEOXYCHORISMATE SYNTHASE COMPONENT 1"/>
    <property type="match status" value="1"/>
</dbReference>
<name>Q7U3K0_PARMW</name>
<keyword evidence="3" id="KW-1185">Reference proteome</keyword>
<dbReference type="KEGG" id="syw:SYNW2432"/>
<dbReference type="EMBL" id="BX569695">
    <property type="protein sequence ID" value="CAE08947.1"/>
    <property type="molecule type" value="Genomic_DNA"/>
</dbReference>
<dbReference type="GO" id="GO:0046820">
    <property type="term" value="F:4-amino-4-deoxychorismate synthase activity"/>
    <property type="evidence" value="ECO:0007669"/>
    <property type="project" value="TreeGrafter"/>
</dbReference>
<proteinExistence type="predicted"/>
<evidence type="ECO:0000313" key="2">
    <source>
        <dbReference type="EMBL" id="CAE08947.1"/>
    </source>
</evidence>